<feature type="coiled-coil region" evidence="1">
    <location>
        <begin position="97"/>
        <end position="152"/>
    </location>
</feature>
<evidence type="ECO:0000256" key="1">
    <source>
        <dbReference type="SAM" id="Coils"/>
    </source>
</evidence>
<dbReference type="Proteomes" id="UP001381693">
    <property type="component" value="Unassembled WGS sequence"/>
</dbReference>
<sequence length="177" mass="20986">MSTRLAQILKEKEEAESQRQKLFTQAKDLHDEILRIKEKRREHWWKKYSEARKIGSQMEERQTALRTELDSLHRKIIGSIIRRQPLVTGVKDEPSRRANYKISIIRLRHEIEDLKRRVEAMDIKVETEVRLRNQAEREVKTLRQEVSRKKANVALSQSRVSLLRSASSVPPDLLVRM</sequence>
<accession>A0AAN8WU23</accession>
<reference evidence="3 4" key="1">
    <citation type="submission" date="2023-11" db="EMBL/GenBank/DDBJ databases">
        <title>Halocaridina rubra genome assembly.</title>
        <authorList>
            <person name="Smith C."/>
        </authorList>
    </citation>
    <scope>NUCLEOTIDE SEQUENCE [LARGE SCALE GENOMIC DNA]</scope>
    <source>
        <strain evidence="3">EP-1</strain>
        <tissue evidence="3">Whole</tissue>
    </source>
</reference>
<keyword evidence="1" id="KW-0175">Coiled coil</keyword>
<dbReference type="Pfam" id="PF15743">
    <property type="entry name" value="SPATA1_C"/>
    <property type="match status" value="1"/>
</dbReference>
<comment type="caution">
    <text evidence="3">The sequence shown here is derived from an EMBL/GenBank/DDBJ whole genome shotgun (WGS) entry which is preliminary data.</text>
</comment>
<evidence type="ECO:0000313" key="4">
    <source>
        <dbReference type="Proteomes" id="UP001381693"/>
    </source>
</evidence>
<proteinExistence type="predicted"/>
<organism evidence="3 4">
    <name type="scientific">Halocaridina rubra</name>
    <name type="common">Hawaiian red shrimp</name>
    <dbReference type="NCBI Taxonomy" id="373956"/>
    <lineage>
        <taxon>Eukaryota</taxon>
        <taxon>Metazoa</taxon>
        <taxon>Ecdysozoa</taxon>
        <taxon>Arthropoda</taxon>
        <taxon>Crustacea</taxon>
        <taxon>Multicrustacea</taxon>
        <taxon>Malacostraca</taxon>
        <taxon>Eumalacostraca</taxon>
        <taxon>Eucarida</taxon>
        <taxon>Decapoda</taxon>
        <taxon>Pleocyemata</taxon>
        <taxon>Caridea</taxon>
        <taxon>Atyoidea</taxon>
        <taxon>Atyidae</taxon>
        <taxon>Halocaridina</taxon>
    </lineage>
</organism>
<evidence type="ECO:0000313" key="3">
    <source>
        <dbReference type="EMBL" id="KAK7070316.1"/>
    </source>
</evidence>
<protein>
    <submittedName>
        <fullName evidence="3">Spermatogenesis-associated C-terminus</fullName>
    </submittedName>
</protein>
<dbReference type="InterPro" id="IPR039062">
    <property type="entry name" value="SPAT1"/>
</dbReference>
<gene>
    <name evidence="3" type="primary">SPATA1_1</name>
    <name evidence="3" type="ORF">SK128_025894</name>
</gene>
<feature type="coiled-coil region" evidence="1">
    <location>
        <begin position="5"/>
        <end position="32"/>
    </location>
</feature>
<dbReference type="PANTHER" id="PTHR14421:SF3">
    <property type="entry name" value="SPERMATOGENESIS-ASSOCIATED PROTEIN 1"/>
    <property type="match status" value="1"/>
</dbReference>
<dbReference type="PANTHER" id="PTHR14421">
    <property type="entry name" value="SPERMATOGENESIS-ASSOCIATED PROTEIN 1"/>
    <property type="match status" value="1"/>
</dbReference>
<dbReference type="InterPro" id="IPR031478">
    <property type="entry name" value="SPATA1_C"/>
</dbReference>
<dbReference type="AlphaFoldDB" id="A0AAN8WU23"/>
<dbReference type="EMBL" id="JAXCGZ010015427">
    <property type="protein sequence ID" value="KAK7070316.1"/>
    <property type="molecule type" value="Genomic_DNA"/>
</dbReference>
<evidence type="ECO:0000259" key="2">
    <source>
        <dbReference type="Pfam" id="PF15743"/>
    </source>
</evidence>
<keyword evidence="4" id="KW-1185">Reference proteome</keyword>
<name>A0AAN8WU23_HALRR</name>
<feature type="domain" description="Spermatogenesis-associated protein 1 C-terminal" evidence="2">
    <location>
        <begin position="5"/>
        <end position="150"/>
    </location>
</feature>